<reference evidence="3" key="1">
    <citation type="journal article" date="2019" name="Int. J. Syst. Evol. Microbiol.">
        <title>The Global Catalogue of Microorganisms (GCM) 10K type strain sequencing project: providing services to taxonomists for standard genome sequencing and annotation.</title>
        <authorList>
            <consortium name="The Broad Institute Genomics Platform"/>
            <consortium name="The Broad Institute Genome Sequencing Center for Infectious Disease"/>
            <person name="Wu L."/>
            <person name="Ma J."/>
        </authorList>
    </citation>
    <scope>NUCLEOTIDE SEQUENCE [LARGE SCALE GENOMIC DNA]</scope>
    <source>
        <strain evidence="3">KCTC 52640</strain>
    </source>
</reference>
<keyword evidence="3" id="KW-1185">Reference proteome</keyword>
<name>A0ABV7ETB2_9GAMM</name>
<dbReference type="Proteomes" id="UP001595462">
    <property type="component" value="Unassembled WGS sequence"/>
</dbReference>
<protein>
    <submittedName>
        <fullName evidence="2">SprT-like domain-containing protein</fullName>
    </submittedName>
</protein>
<dbReference type="EMBL" id="JBHRSS010000006">
    <property type="protein sequence ID" value="MFC3105025.1"/>
    <property type="molecule type" value="Genomic_DNA"/>
</dbReference>
<dbReference type="RefSeq" id="WP_380690583.1">
    <property type="nucleotide sequence ID" value="NZ_JBHRSS010000006.1"/>
</dbReference>
<accession>A0ABV7ETB2</accession>
<dbReference type="Pfam" id="PF10263">
    <property type="entry name" value="SprT-like"/>
    <property type="match status" value="1"/>
</dbReference>
<dbReference type="PANTHER" id="PTHR38773:SF1">
    <property type="entry name" value="PROTEIN SPRT"/>
    <property type="match status" value="1"/>
</dbReference>
<dbReference type="InterPro" id="IPR006640">
    <property type="entry name" value="SprT-like_domain"/>
</dbReference>
<evidence type="ECO:0000259" key="1">
    <source>
        <dbReference type="SMART" id="SM00731"/>
    </source>
</evidence>
<proteinExistence type="predicted"/>
<dbReference type="PANTHER" id="PTHR38773">
    <property type="entry name" value="PROTEIN SPRT"/>
    <property type="match status" value="1"/>
</dbReference>
<evidence type="ECO:0000313" key="2">
    <source>
        <dbReference type="EMBL" id="MFC3105025.1"/>
    </source>
</evidence>
<evidence type="ECO:0000313" key="3">
    <source>
        <dbReference type="Proteomes" id="UP001595462"/>
    </source>
</evidence>
<dbReference type="SMART" id="SM00731">
    <property type="entry name" value="SprT"/>
    <property type="match status" value="1"/>
</dbReference>
<gene>
    <name evidence="2" type="ORF">ACFOSU_14180</name>
</gene>
<feature type="domain" description="SprT-like" evidence="1">
    <location>
        <begin position="29"/>
        <end position="180"/>
    </location>
</feature>
<comment type="caution">
    <text evidence="2">The sequence shown here is derived from an EMBL/GenBank/DDBJ whole genome shotgun (WGS) entry which is preliminary data.</text>
</comment>
<organism evidence="2 3">
    <name type="scientific">Salinisphaera aquimarina</name>
    <dbReference type="NCBI Taxonomy" id="2094031"/>
    <lineage>
        <taxon>Bacteria</taxon>
        <taxon>Pseudomonadati</taxon>
        <taxon>Pseudomonadota</taxon>
        <taxon>Gammaproteobacteria</taxon>
        <taxon>Salinisphaerales</taxon>
        <taxon>Salinisphaeraceae</taxon>
        <taxon>Salinisphaera</taxon>
    </lineage>
</organism>
<sequence>MGQAGQHSLPLDSADDLQAQAIERTAYWIEQARALLEVSARRLPVPTVAFDLRGRAAGQAIFARRSRDCRIRINAQLLASHPQEMLAETVPHEVAHVVIYRLYGRRAKPHGKEWKALMRAFGIEPAPCHTLPAEPTRQLKRYRYACACDEPAWLTSIRHKRAQQGTDYLCRRCGEKLRPSAHADSAEERG</sequence>